<gene>
    <name evidence="2" type="ORF">PENFLA_c002G03847</name>
</gene>
<evidence type="ECO:0000256" key="1">
    <source>
        <dbReference type="SAM" id="MobiDB-lite"/>
    </source>
</evidence>
<dbReference type="Proteomes" id="UP000191342">
    <property type="component" value="Unassembled WGS sequence"/>
</dbReference>
<accession>A0A1V6TWP2</accession>
<evidence type="ECO:0000313" key="3">
    <source>
        <dbReference type="Proteomes" id="UP000191342"/>
    </source>
</evidence>
<feature type="region of interest" description="Disordered" evidence="1">
    <location>
        <begin position="1"/>
        <end position="68"/>
    </location>
</feature>
<proteinExistence type="predicted"/>
<feature type="compositionally biased region" description="Basic and acidic residues" evidence="1">
    <location>
        <begin position="12"/>
        <end position="21"/>
    </location>
</feature>
<reference evidence="3" key="1">
    <citation type="journal article" date="2017" name="Nat. Microbiol.">
        <title>Global analysis of biosynthetic gene clusters reveals vast potential of secondary metabolite production in Penicillium species.</title>
        <authorList>
            <person name="Nielsen J.C."/>
            <person name="Grijseels S."/>
            <person name="Prigent S."/>
            <person name="Ji B."/>
            <person name="Dainat J."/>
            <person name="Nielsen K.F."/>
            <person name="Frisvad J.C."/>
            <person name="Workman M."/>
            <person name="Nielsen J."/>
        </authorList>
    </citation>
    <scope>NUCLEOTIDE SEQUENCE [LARGE SCALE GENOMIC DNA]</scope>
    <source>
        <strain evidence="3">IBT 14082</strain>
    </source>
</reference>
<name>A0A1V6TWP2_9EURO</name>
<keyword evidence="3" id="KW-1185">Reference proteome</keyword>
<protein>
    <submittedName>
        <fullName evidence="2">Uncharacterized protein</fullName>
    </submittedName>
</protein>
<evidence type="ECO:0000313" key="2">
    <source>
        <dbReference type="EMBL" id="OQE30802.1"/>
    </source>
</evidence>
<dbReference type="EMBL" id="MLQL01000002">
    <property type="protein sequence ID" value="OQE30802.1"/>
    <property type="molecule type" value="Genomic_DNA"/>
</dbReference>
<organism evidence="2 3">
    <name type="scientific">Penicillium flavigenum</name>
    <dbReference type="NCBI Taxonomy" id="254877"/>
    <lineage>
        <taxon>Eukaryota</taxon>
        <taxon>Fungi</taxon>
        <taxon>Dikarya</taxon>
        <taxon>Ascomycota</taxon>
        <taxon>Pezizomycotina</taxon>
        <taxon>Eurotiomycetes</taxon>
        <taxon>Eurotiomycetidae</taxon>
        <taxon>Eurotiales</taxon>
        <taxon>Aspergillaceae</taxon>
        <taxon>Penicillium</taxon>
    </lineage>
</organism>
<dbReference type="OrthoDB" id="3544487at2759"/>
<sequence>MVLHFSAVGPQERGDQSESHSRSAVSGISPDKKCDSDFNSVFKLDNKESSDDNAMDNELSSDEGELPPEHYRTLAENLVIPRAQQERYSDGMQAKLDRTKAY</sequence>
<comment type="caution">
    <text evidence="2">The sequence shown here is derived from an EMBL/GenBank/DDBJ whole genome shotgun (WGS) entry which is preliminary data.</text>
</comment>
<dbReference type="AlphaFoldDB" id="A0A1V6TWP2"/>
<feature type="compositionally biased region" description="Acidic residues" evidence="1">
    <location>
        <begin position="51"/>
        <end position="66"/>
    </location>
</feature>